<evidence type="ECO:0000313" key="2">
    <source>
        <dbReference type="EMBL" id="SCN45945.1"/>
    </source>
</evidence>
<feature type="domain" description="Long-tail fiber proximal subunit" evidence="1">
    <location>
        <begin position="1116"/>
        <end position="1211"/>
    </location>
</feature>
<accession>A0A1D3RL01</accession>
<dbReference type="RefSeq" id="YP_010091867.1">
    <property type="nucleotide sequence ID" value="NC_055726.1"/>
</dbReference>
<evidence type="ECO:0000259" key="1">
    <source>
        <dbReference type="Pfam" id="PF21560"/>
    </source>
</evidence>
<dbReference type="EMBL" id="LT614807">
    <property type="protein sequence ID" value="SCN45945.1"/>
    <property type="molecule type" value="Genomic_DNA"/>
</dbReference>
<evidence type="ECO:0000313" key="3">
    <source>
        <dbReference type="Proteomes" id="UP000279601"/>
    </source>
</evidence>
<dbReference type="KEGG" id="vg:65109400"/>
<dbReference type="Proteomes" id="UP000279601">
    <property type="component" value="Segment"/>
</dbReference>
<dbReference type="GeneID" id="65109400"/>
<organism evidence="2 3">
    <name type="scientific">Cronobacter phage Pet-CM3-4</name>
    <dbReference type="NCBI Taxonomy" id="1892569"/>
    <lineage>
        <taxon>Viruses</taxon>
        <taxon>Duplodnaviria</taxon>
        <taxon>Heunggongvirae</taxon>
        <taxon>Uroviricota</taxon>
        <taxon>Caudoviricetes</taxon>
        <taxon>Pantevenvirales</taxon>
        <taxon>Straboviridae</taxon>
        <taxon>Tevenvirinae</taxon>
        <taxon>Karamvirus</taxon>
        <taxon>Karamvirus petcm34</taxon>
    </lineage>
</organism>
<name>A0A1D3RL01_9CAUD</name>
<proteinExistence type="predicted"/>
<protein>
    <submittedName>
        <fullName evidence="2">Phage long tail fiber proximal subunit</fullName>
    </submittedName>
</protein>
<dbReference type="Pfam" id="PF21560">
    <property type="entry name" value="Gp34_2nd"/>
    <property type="match status" value="1"/>
</dbReference>
<dbReference type="InterPro" id="IPR048391">
    <property type="entry name" value="Gp34_dom"/>
</dbReference>
<sequence>MADSIKRKFRGAEGFDAAGEKIVNVATADRTVLSDGVNVEFLIQENTLQQYDSTRGYTSGFAVIYDNRIWVSNRDIAKPAGDFNELYWTSVRTDAKWRVVSSGTTILKSGEFISVDTAKGNDMIFTLPNNPQDGDTIMLKDIGNKTGTVGVTINASIQDIVLRDPTNKVRSVKMTHPLSQYVFVFSNRLWNLYVSDYERVARIVTPSSVVQAQSNDFIVRRYTSPDPIRVTLPKHANTGDIINFTDLDGKNPQFHMIVSTFDDNTNIGTVGQKSVEVRTSGDGFIVYDASESIWRIWEGDLRPRMRVITDNVTLIPNEVVTVFGVNNSTQKTIDITLPTDIAIGDTVTIAMNYMRKGQKVNIRAATGDKIASSLQLLQFPKRSEYPPDVAWVMNDVLTFDGTTSYVPVLQLSYIEHAGSKYWVVADNTPTVERVDSKDNETRKRLGVIALASQDQANVDHENNPEKELAITPQTLANRVATKVRRGIARLVTLTEIQALTPGPHLDDVIVTPAMLNEKTATETRRGVAETATQAEANGSTDDERIVTPKKLHNRIASETLTGILKLVRTIGTAAGIGRDTKGTNVYDYDNNIDAVTPKSLFQFKSTEQAQGGVYLATQNEVIAGGPAQPGFPVVVTPQTLHGKTTTDSRIGLIQIAKQAEVDEGTNYNKAVTPKTLNDRKAREDLSGIAEIATQTEFDTGTDDTRIVTPLKVKTRFNSTDRTSVVALSGLVEQGTLWDHYTLDIKEASETQRGTAALATQLQVDTGTDDKTIVTPKKLHAKKATETTEGIIQVANQSETVDGTVANKAISPKNFKYVVQEEKTWESTIARRGFVKLSEKALTFTGDTLNGSGRLLPGDLINEPALTDLPKEGYAVSPYEMNRALQYFLPAKAKAVDSDLLDGIDSTQFIRRDIDQVVNGKITFKKDVTLEAPLVSSSTAKFTTVNATISVDIGDSLGNSRINLNTLGNAWKVESLGNGTTLDFTATDKVLSLDRNGNVTVAQTLTAMNKVDASKGFSVEGGTMVINPSSSEIVIGTQSKQVTLQNKDANTFSVVDPSGTYTMLNTKNAFEITAQGFVKKAGDSMTGPLQIQAPLTVQIPEGRVAPDVKPSDDNPASWSASITSAAIYNKLPGFGVPVMEKDAEGQDTGFVDHYEYVKGPGVLTQHGIGKTAVYQIWAPRPTVQELNHNAQTFWIRNFNIVTGEWDEFGKMYTSVQRPTAGEIGAVSTSGSAFNNLTIRDWLQIKNVRIVPNETTRTVDFIWVDE</sequence>
<keyword evidence="3" id="KW-1185">Reference proteome</keyword>
<reference evidence="3" key="1">
    <citation type="submission" date="2016-09" db="EMBL/GenBank/DDBJ databases">
        <authorList>
            <person name="Kajsik M."/>
        </authorList>
    </citation>
    <scope>NUCLEOTIDE SEQUENCE [LARGE SCALE GENOMIC DNA]</scope>
</reference>